<dbReference type="RefSeq" id="WP_027446285.1">
    <property type="nucleotide sequence ID" value="NZ_AULJ01000032.1"/>
</dbReference>
<feature type="transmembrane region" description="Helical" evidence="1">
    <location>
        <begin position="6"/>
        <end position="27"/>
    </location>
</feature>
<evidence type="ECO:0000313" key="2">
    <source>
        <dbReference type="EMBL" id="KGX90121.1"/>
    </source>
</evidence>
<feature type="transmembrane region" description="Helical" evidence="1">
    <location>
        <begin position="34"/>
        <end position="55"/>
    </location>
</feature>
<keyword evidence="1" id="KW-0812">Transmembrane</keyword>
<gene>
    <name evidence="2" type="ORF">N783_01125</name>
</gene>
<reference evidence="2 3" key="1">
    <citation type="submission" date="2013-08" db="EMBL/GenBank/DDBJ databases">
        <authorList>
            <person name="Huang J."/>
            <person name="Wang G."/>
        </authorList>
    </citation>
    <scope>NUCLEOTIDE SEQUENCE [LARGE SCALE GENOMIC DNA]</scope>
    <source>
        <strain evidence="2 3">BH030004</strain>
    </source>
</reference>
<dbReference type="AlphaFoldDB" id="A0A0A5GAC7"/>
<keyword evidence="1" id="KW-1133">Transmembrane helix</keyword>
<dbReference type="Proteomes" id="UP000030403">
    <property type="component" value="Unassembled WGS sequence"/>
</dbReference>
<proteinExistence type="predicted"/>
<dbReference type="OrthoDB" id="2943482at2"/>
<sequence>MELGLMILGWLGVLIYLIVIFTANKLLENGESALLHLLICFAFILMTPIPLFLSITNSNQIFILSSVFGYLFLIMIITTMALQVGHLSYSNKQQDKELWEDRDNWMIHGMLGDVYESIVNVVFHIWIMLLAIGFFLEEKFLMGILMTIFTLFIVRSLGILLNEVIQKPIPFLRVFRMNPVITTLETLLFFITILCWITF</sequence>
<evidence type="ECO:0000256" key="1">
    <source>
        <dbReference type="SAM" id="Phobius"/>
    </source>
</evidence>
<dbReference type="STRING" id="1385511.GCA_000425225_02602"/>
<accession>A0A0A5GAC7</accession>
<keyword evidence="3" id="KW-1185">Reference proteome</keyword>
<comment type="caution">
    <text evidence="2">The sequence shown here is derived from an EMBL/GenBank/DDBJ whole genome shotgun (WGS) entry which is preliminary data.</text>
</comment>
<dbReference type="EMBL" id="AVPF01000009">
    <property type="protein sequence ID" value="KGX90121.1"/>
    <property type="molecule type" value="Genomic_DNA"/>
</dbReference>
<dbReference type="eggNOG" id="ENOG5032R12">
    <property type="taxonomic scope" value="Bacteria"/>
</dbReference>
<keyword evidence="1" id="KW-0472">Membrane</keyword>
<feature type="transmembrane region" description="Helical" evidence="1">
    <location>
        <begin position="114"/>
        <end position="136"/>
    </location>
</feature>
<feature type="transmembrane region" description="Helical" evidence="1">
    <location>
        <begin position="142"/>
        <end position="165"/>
    </location>
</feature>
<feature type="transmembrane region" description="Helical" evidence="1">
    <location>
        <begin position="177"/>
        <end position="197"/>
    </location>
</feature>
<name>A0A0A5GAC7_9BACI</name>
<protein>
    <submittedName>
        <fullName evidence="2">Uncharacterized protein</fullName>
    </submittedName>
</protein>
<feature type="transmembrane region" description="Helical" evidence="1">
    <location>
        <begin position="61"/>
        <end position="82"/>
    </location>
</feature>
<organism evidence="2 3">
    <name type="scientific">Pontibacillus marinus BH030004 = DSM 16465</name>
    <dbReference type="NCBI Taxonomy" id="1385511"/>
    <lineage>
        <taxon>Bacteria</taxon>
        <taxon>Bacillati</taxon>
        <taxon>Bacillota</taxon>
        <taxon>Bacilli</taxon>
        <taxon>Bacillales</taxon>
        <taxon>Bacillaceae</taxon>
        <taxon>Pontibacillus</taxon>
    </lineage>
</organism>
<evidence type="ECO:0000313" key="3">
    <source>
        <dbReference type="Proteomes" id="UP000030403"/>
    </source>
</evidence>